<dbReference type="VEuPathDB" id="PlasmoDB:PVW1_020010000"/>
<evidence type="ECO:0000313" key="4">
    <source>
        <dbReference type="EMBL" id="SCO65080.1"/>
    </source>
</evidence>
<feature type="compositionally biased region" description="Low complexity" evidence="1">
    <location>
        <begin position="127"/>
        <end position="155"/>
    </location>
</feature>
<proteinExistence type="predicted"/>
<keyword evidence="2" id="KW-0472">Membrane</keyword>
<organism evidence="4 5">
    <name type="scientific">Plasmodium vivax</name>
    <name type="common">malaria parasite P. vivax</name>
    <dbReference type="NCBI Taxonomy" id="5855"/>
    <lineage>
        <taxon>Eukaryota</taxon>
        <taxon>Sar</taxon>
        <taxon>Alveolata</taxon>
        <taxon>Apicomplexa</taxon>
        <taxon>Aconoidasida</taxon>
        <taxon>Haemosporida</taxon>
        <taxon>Plasmodiidae</taxon>
        <taxon>Plasmodium</taxon>
        <taxon>Plasmodium (Plasmodium)</taxon>
    </lineage>
</organism>
<feature type="region of interest" description="Disordered" evidence="1">
    <location>
        <begin position="127"/>
        <end position="169"/>
    </location>
</feature>
<name>A0A1G4GR85_PLAVI</name>
<dbReference type="VEuPathDB" id="PlasmoDB:PVPAM_020009900"/>
<gene>
    <name evidence="4" type="ORF">PVT01_020006800</name>
    <name evidence="3" type="ORF">PVW1_020010000</name>
</gene>
<accession>A0A1G4GR85</accession>
<keyword evidence="2" id="KW-0812">Transmembrane</keyword>
<dbReference type="VEuPathDB" id="PlasmoDB:PVX_097002"/>
<evidence type="ECO:0000256" key="2">
    <source>
        <dbReference type="SAM" id="Phobius"/>
    </source>
</evidence>
<dbReference type="EMBL" id="CAJZCX010000015">
    <property type="protein sequence ID" value="CAG9483900.1"/>
    <property type="molecule type" value="Genomic_DNA"/>
</dbReference>
<dbReference type="Proteomes" id="UP000779233">
    <property type="component" value="Unassembled WGS sequence"/>
</dbReference>
<sequence>MRWGGASYKPMHSQDVPPKLCRHDEGAKKEFASVGSKKRSPRDGCRKSARDSICLFVAKFFVCVSLAWMLCRPGNCPTCVTPNEGDHSGNQTRVPSEGRSLASFGAACDGSGDSLCSRISSTLLSGSTDSLLSGSSASSLSGSTTSLRSGSTASLRSERSASPPQRDESRASPYLTLYYRIANSQKLKQLVDYISRRVKKNRFCRKILDRLKSIWNSKPMRVVRFVAPFLPMIAMIVASVTTLCMGLTVQPILIAIFAPFVYPLIFISLRTDGKEAAKKG</sequence>
<feature type="transmembrane region" description="Helical" evidence="2">
    <location>
        <begin position="249"/>
        <end position="269"/>
    </location>
</feature>
<dbReference type="VEuPathDB" id="PlasmoDB:PVP01_0202400"/>
<feature type="transmembrane region" description="Helical" evidence="2">
    <location>
        <begin position="222"/>
        <end position="243"/>
    </location>
</feature>
<evidence type="ECO:0000313" key="5">
    <source>
        <dbReference type="Proteomes" id="UP000196402"/>
    </source>
</evidence>
<protein>
    <submittedName>
        <fullName evidence="3">(malaria parasite P. vivax) hypothetical protein</fullName>
    </submittedName>
</protein>
<evidence type="ECO:0000313" key="3">
    <source>
        <dbReference type="EMBL" id="CAG9483900.1"/>
    </source>
</evidence>
<dbReference type="Proteomes" id="UP000196402">
    <property type="component" value="Chromosome 2"/>
</dbReference>
<dbReference type="EMBL" id="LT615240">
    <property type="protein sequence ID" value="SCO65080.1"/>
    <property type="molecule type" value="Genomic_DNA"/>
</dbReference>
<reference evidence="4 5" key="1">
    <citation type="submission" date="2016-07" db="EMBL/GenBank/DDBJ databases">
        <authorList>
            <consortium name="Pathogen Informatics"/>
        </authorList>
    </citation>
    <scope>NUCLEOTIDE SEQUENCE [LARGE SCALE GENOMIC DNA]</scope>
    <source>
        <strain evidence="3">PvW1</strain>
    </source>
</reference>
<evidence type="ECO:0000256" key="1">
    <source>
        <dbReference type="SAM" id="MobiDB-lite"/>
    </source>
</evidence>
<dbReference type="AlphaFoldDB" id="A0A1G4GR85"/>
<keyword evidence="2" id="KW-1133">Transmembrane helix</keyword>